<name>A0A1H2LJS4_9ACTO</name>
<gene>
    <name evidence="2" type="ORF">SAMN04489737_1393</name>
</gene>
<dbReference type="InterPro" id="IPR051534">
    <property type="entry name" value="CBASS_pafABC_assoc_protein"/>
</dbReference>
<dbReference type="PANTHER" id="PTHR34580:SF1">
    <property type="entry name" value="PROTEIN PAFC"/>
    <property type="match status" value="1"/>
</dbReference>
<dbReference type="Pfam" id="PF13280">
    <property type="entry name" value="WYL"/>
    <property type="match status" value="1"/>
</dbReference>
<dbReference type="OrthoDB" id="3268390at2"/>
<dbReference type="GeneID" id="65345123"/>
<dbReference type="InterPro" id="IPR028349">
    <property type="entry name" value="PafC-like"/>
</dbReference>
<dbReference type="STRING" id="131112.SAMN04489737_1393"/>
<dbReference type="AlphaFoldDB" id="A0A1H2LJS4"/>
<sequence length="301" mass="33567">MSFGDLSLARKRALADFLLREPNVTVGELADRFGTSWQDMAQEIAQLSTVELVAGSFFETPFDVWIDDEDVSADSLVRVSQIDSEPLSGLSLPEVVALLGTTDVAMSSSSRHEAEALGAVRERIAEAVEAHGYGSVLWPAPQLQAPPVVLDAVHEALATQHKIAIDYWKRGKDQPHMSTVTVSPVDISYVPYPLLIAANEAGEVRRYRFDRISDAQLCDDRISARFARRMKSLAEKDTEVEGYHIQLWCHSGARWVVEEVPGAILRQENDYDVIELPVRSEQWLLSLLVRLGQTVERIEKV</sequence>
<feature type="domain" description="WYL" evidence="1">
    <location>
        <begin position="149"/>
        <end position="216"/>
    </location>
</feature>
<keyword evidence="2" id="KW-0647">Proteasome</keyword>
<proteinExistence type="predicted"/>
<dbReference type="PROSITE" id="PS52050">
    <property type="entry name" value="WYL"/>
    <property type="match status" value="1"/>
</dbReference>
<evidence type="ECO:0000313" key="2">
    <source>
        <dbReference type="EMBL" id="SDU81044.1"/>
    </source>
</evidence>
<keyword evidence="3" id="KW-1185">Reference proteome</keyword>
<dbReference type="GO" id="GO:0000502">
    <property type="term" value="C:proteasome complex"/>
    <property type="evidence" value="ECO:0007669"/>
    <property type="project" value="UniProtKB-KW"/>
</dbReference>
<dbReference type="InterPro" id="IPR026881">
    <property type="entry name" value="WYL_dom"/>
</dbReference>
<dbReference type="Proteomes" id="UP000214355">
    <property type="component" value="Chromosome I"/>
</dbReference>
<evidence type="ECO:0000313" key="3">
    <source>
        <dbReference type="Proteomes" id="UP000214355"/>
    </source>
</evidence>
<organism evidence="2 3">
    <name type="scientific">Arcanobacterium phocae</name>
    <dbReference type="NCBI Taxonomy" id="131112"/>
    <lineage>
        <taxon>Bacteria</taxon>
        <taxon>Bacillati</taxon>
        <taxon>Actinomycetota</taxon>
        <taxon>Actinomycetes</taxon>
        <taxon>Actinomycetales</taxon>
        <taxon>Actinomycetaceae</taxon>
        <taxon>Arcanobacterium</taxon>
    </lineage>
</organism>
<dbReference type="EMBL" id="LT629804">
    <property type="protein sequence ID" value="SDU81044.1"/>
    <property type="molecule type" value="Genomic_DNA"/>
</dbReference>
<reference evidence="3" key="1">
    <citation type="submission" date="2016-10" db="EMBL/GenBank/DDBJ databases">
        <authorList>
            <person name="Varghese N."/>
            <person name="Submissions S."/>
        </authorList>
    </citation>
    <scope>NUCLEOTIDE SEQUENCE [LARGE SCALE GENOMIC DNA]</scope>
    <source>
        <strain evidence="3">DSM 10002</strain>
    </source>
</reference>
<accession>A0A1H2LJS4</accession>
<evidence type="ECO:0000259" key="1">
    <source>
        <dbReference type="Pfam" id="PF13280"/>
    </source>
</evidence>
<dbReference type="PIRSF" id="PIRSF016838">
    <property type="entry name" value="PafC"/>
    <property type="match status" value="1"/>
</dbReference>
<protein>
    <submittedName>
        <fullName evidence="2">Proteasome accessory factor C</fullName>
    </submittedName>
</protein>
<dbReference type="PANTHER" id="PTHR34580">
    <property type="match status" value="1"/>
</dbReference>
<dbReference type="RefSeq" id="WP_157672955.1">
    <property type="nucleotide sequence ID" value="NZ_JABAPH010000012.1"/>
</dbReference>